<comment type="caution">
    <text evidence="2">The sequence shown here is derived from an EMBL/GenBank/DDBJ whole genome shotgun (WGS) entry which is preliminary data.</text>
</comment>
<organism evidence="2 3">
    <name type="scientific">Devosia albogilva</name>
    <dbReference type="NCBI Taxonomy" id="429726"/>
    <lineage>
        <taxon>Bacteria</taxon>
        <taxon>Pseudomonadati</taxon>
        <taxon>Pseudomonadota</taxon>
        <taxon>Alphaproteobacteria</taxon>
        <taxon>Hyphomicrobiales</taxon>
        <taxon>Devosiaceae</taxon>
        <taxon>Devosia</taxon>
    </lineage>
</organism>
<reference evidence="3" key="1">
    <citation type="journal article" date="2019" name="Int. J. Syst. Evol. Microbiol.">
        <title>The Global Catalogue of Microorganisms (GCM) 10K type strain sequencing project: providing services to taxonomists for standard genome sequencing and annotation.</title>
        <authorList>
            <consortium name="The Broad Institute Genomics Platform"/>
            <consortium name="The Broad Institute Genome Sequencing Center for Infectious Disease"/>
            <person name="Wu L."/>
            <person name="Ma J."/>
        </authorList>
    </citation>
    <scope>NUCLEOTIDE SEQUENCE [LARGE SCALE GENOMIC DNA]</scope>
    <source>
        <strain evidence="3">CCM 7427</strain>
    </source>
</reference>
<dbReference type="Pfam" id="PF21834">
    <property type="entry name" value="DUF6894"/>
    <property type="match status" value="1"/>
</dbReference>
<keyword evidence="3" id="KW-1185">Reference proteome</keyword>
<protein>
    <submittedName>
        <fullName evidence="2">DUF6894 family protein</fullName>
    </submittedName>
</protein>
<evidence type="ECO:0000313" key="2">
    <source>
        <dbReference type="EMBL" id="MFD2648275.1"/>
    </source>
</evidence>
<dbReference type="EMBL" id="JBHUNP010000001">
    <property type="protein sequence ID" value="MFD2648275.1"/>
    <property type="molecule type" value="Genomic_DNA"/>
</dbReference>
<proteinExistence type="predicted"/>
<dbReference type="RefSeq" id="WP_386833401.1">
    <property type="nucleotide sequence ID" value="NZ_JBHUNP010000001.1"/>
</dbReference>
<sequence length="80" mass="8926">MPRFFLHLRDGDESVEDAAGTEFPSLLAARAEAIKSAREIMAESLRHGLPLDHKQIEICDANGQLIETVRFHDVLRAIGE</sequence>
<name>A0ABW5QKN4_9HYPH</name>
<evidence type="ECO:0000259" key="1">
    <source>
        <dbReference type="Pfam" id="PF21834"/>
    </source>
</evidence>
<accession>A0ABW5QKN4</accession>
<gene>
    <name evidence="2" type="ORF">ACFSX5_10775</name>
</gene>
<dbReference type="InterPro" id="IPR054189">
    <property type="entry name" value="DUF6894"/>
</dbReference>
<dbReference type="Proteomes" id="UP001597521">
    <property type="component" value="Unassembled WGS sequence"/>
</dbReference>
<evidence type="ECO:0000313" key="3">
    <source>
        <dbReference type="Proteomes" id="UP001597521"/>
    </source>
</evidence>
<feature type="domain" description="DUF6894" evidence="1">
    <location>
        <begin position="3"/>
        <end position="71"/>
    </location>
</feature>